<evidence type="ECO:0000313" key="5">
    <source>
        <dbReference type="Proteomes" id="UP001283361"/>
    </source>
</evidence>
<dbReference type="EMBL" id="JAWDGP010003742">
    <property type="protein sequence ID" value="KAK3771375.1"/>
    <property type="molecule type" value="Genomic_DNA"/>
</dbReference>
<comment type="function">
    <text evidence="2">PPIases accelerate the folding of proteins. It catalyzes the cis-trans isomerization of proline imidic peptide bonds in oligopeptides.</text>
</comment>
<accession>A0AAE1DIT2</accession>
<comment type="catalytic activity">
    <reaction evidence="1 2">
        <text>[protein]-peptidylproline (omega=180) = [protein]-peptidylproline (omega=0)</text>
        <dbReference type="Rhea" id="RHEA:16237"/>
        <dbReference type="Rhea" id="RHEA-COMP:10747"/>
        <dbReference type="Rhea" id="RHEA-COMP:10748"/>
        <dbReference type="ChEBI" id="CHEBI:83833"/>
        <dbReference type="ChEBI" id="CHEBI:83834"/>
        <dbReference type="EC" id="5.2.1.8"/>
    </reaction>
</comment>
<dbReference type="GO" id="GO:0071013">
    <property type="term" value="C:catalytic step 2 spliceosome"/>
    <property type="evidence" value="ECO:0007669"/>
    <property type="project" value="TreeGrafter"/>
</dbReference>
<reference evidence="4" key="1">
    <citation type="journal article" date="2023" name="G3 (Bethesda)">
        <title>A reference genome for the long-term kleptoplast-retaining sea slug Elysia crispata morphotype clarki.</title>
        <authorList>
            <person name="Eastman K.E."/>
            <person name="Pendleton A.L."/>
            <person name="Shaikh M.A."/>
            <person name="Suttiyut T."/>
            <person name="Ogas R."/>
            <person name="Tomko P."/>
            <person name="Gavelis G."/>
            <person name="Widhalm J.R."/>
            <person name="Wisecaver J.H."/>
        </authorList>
    </citation>
    <scope>NUCLEOTIDE SEQUENCE</scope>
    <source>
        <strain evidence="4">ECLA1</strain>
    </source>
</reference>
<dbReference type="Proteomes" id="UP001283361">
    <property type="component" value="Unassembled WGS sequence"/>
</dbReference>
<sequence length="107" mass="11884">MAVTLHTDVGDIKLELFCEQCPITCENFLALCASSYYDNSLIHRNIPGFMVQMGDPTGTGKGGNSIWGSKFEDEFREALKVITPAVVVLRVWSKDILSQPSQFVLNE</sequence>
<dbReference type="Gene3D" id="2.40.100.10">
    <property type="entry name" value="Cyclophilin-like"/>
    <property type="match status" value="1"/>
</dbReference>
<dbReference type="PROSITE" id="PS50072">
    <property type="entry name" value="CSA_PPIASE_2"/>
    <property type="match status" value="1"/>
</dbReference>
<organism evidence="4 5">
    <name type="scientific">Elysia crispata</name>
    <name type="common">lettuce slug</name>
    <dbReference type="NCBI Taxonomy" id="231223"/>
    <lineage>
        <taxon>Eukaryota</taxon>
        <taxon>Metazoa</taxon>
        <taxon>Spiralia</taxon>
        <taxon>Lophotrochozoa</taxon>
        <taxon>Mollusca</taxon>
        <taxon>Gastropoda</taxon>
        <taxon>Heterobranchia</taxon>
        <taxon>Euthyneura</taxon>
        <taxon>Panpulmonata</taxon>
        <taxon>Sacoglossa</taxon>
        <taxon>Placobranchoidea</taxon>
        <taxon>Plakobranchidae</taxon>
        <taxon>Elysia</taxon>
    </lineage>
</organism>
<dbReference type="PRINTS" id="PR00153">
    <property type="entry name" value="CSAPPISMRASE"/>
</dbReference>
<keyword evidence="5" id="KW-1185">Reference proteome</keyword>
<proteinExistence type="inferred from homology"/>
<evidence type="ECO:0000259" key="3">
    <source>
        <dbReference type="PROSITE" id="PS50072"/>
    </source>
</evidence>
<dbReference type="Pfam" id="PF00160">
    <property type="entry name" value="Pro_isomerase"/>
    <property type="match status" value="1"/>
</dbReference>
<dbReference type="PANTHER" id="PTHR45625">
    <property type="entry name" value="PEPTIDYL-PROLYL CIS-TRANS ISOMERASE-RELATED"/>
    <property type="match status" value="1"/>
</dbReference>
<gene>
    <name evidence="4" type="ORF">RRG08_050426</name>
</gene>
<evidence type="ECO:0000313" key="4">
    <source>
        <dbReference type="EMBL" id="KAK3771375.1"/>
    </source>
</evidence>
<dbReference type="PANTHER" id="PTHR45625:SF2">
    <property type="entry name" value="PEPTIDYL-PROLYL CIS-TRANS ISOMERASE-LIKE 3"/>
    <property type="match status" value="1"/>
</dbReference>
<dbReference type="EC" id="5.2.1.8" evidence="2"/>
<evidence type="ECO:0000256" key="1">
    <source>
        <dbReference type="ARBA" id="ARBA00000971"/>
    </source>
</evidence>
<keyword evidence="2" id="KW-0697">Rotamase</keyword>
<dbReference type="InterPro" id="IPR002130">
    <property type="entry name" value="Cyclophilin-type_PPIase_dom"/>
</dbReference>
<keyword evidence="2" id="KW-0413">Isomerase</keyword>
<name>A0AAE1DIT2_9GAST</name>
<evidence type="ECO:0000256" key="2">
    <source>
        <dbReference type="RuleBase" id="RU363019"/>
    </source>
</evidence>
<dbReference type="GO" id="GO:0003755">
    <property type="term" value="F:peptidyl-prolyl cis-trans isomerase activity"/>
    <property type="evidence" value="ECO:0007669"/>
    <property type="project" value="UniProtKB-UniRule"/>
</dbReference>
<comment type="caution">
    <text evidence="4">The sequence shown here is derived from an EMBL/GenBank/DDBJ whole genome shotgun (WGS) entry which is preliminary data.</text>
</comment>
<comment type="similarity">
    <text evidence="2">Belongs to the cyclophilin-type PPIase family.</text>
</comment>
<dbReference type="InterPro" id="IPR044666">
    <property type="entry name" value="Cyclophilin_A-like"/>
</dbReference>
<dbReference type="AlphaFoldDB" id="A0AAE1DIT2"/>
<dbReference type="InterPro" id="IPR029000">
    <property type="entry name" value="Cyclophilin-like_dom_sf"/>
</dbReference>
<feature type="domain" description="PPIase cyclophilin-type" evidence="3">
    <location>
        <begin position="1"/>
        <end position="107"/>
    </location>
</feature>
<dbReference type="SUPFAM" id="SSF50891">
    <property type="entry name" value="Cyclophilin-like"/>
    <property type="match status" value="1"/>
</dbReference>
<protein>
    <recommendedName>
        <fullName evidence="2">Peptidyl-prolyl cis-trans isomerase</fullName>
        <shortName evidence="2">PPIase</shortName>
        <ecNumber evidence="2">5.2.1.8</ecNumber>
    </recommendedName>
</protein>